<accession>H1DFK0</accession>
<organism evidence="4 5">
    <name type="scientific">Odoribacter laneus YIT 12061</name>
    <dbReference type="NCBI Taxonomy" id="742817"/>
    <lineage>
        <taxon>Bacteria</taxon>
        <taxon>Pseudomonadati</taxon>
        <taxon>Bacteroidota</taxon>
        <taxon>Bacteroidia</taxon>
        <taxon>Bacteroidales</taxon>
        <taxon>Odoribacteraceae</taxon>
        <taxon>Odoribacter</taxon>
    </lineage>
</organism>
<sequence>MNDKDVKRKETTGENDFVLKSLKISSRAEVDEYGRKDYRTVFVQEGLTTLYVDLEGAWEGNGRPESEGEIKFTLFRIEEKGALGLGAQVGNWKLATSPMCSVEFQAIQGGYEKFPVGIYGVVAQWKEQSIQSEPVSIMEGNGELDFYFRPLQIGIDKCCRETEEEARQRNHSFSSLDIRCLEDVCFYFLAENQLSREWVYEFVIQLVGSDGWVKTRRVLKGKQFIQGEDGKLFLCFSVNLGEKREHFWQKGEYTLQVFCFGKSVVSLRFELGDKEIPYTYHRELVSRDTAVSARSFSGEEKRKEGEVLDRLYRLTGLRKVKEEITRICEYADFIRIRRESGFCDDLPLLHLLFTGHPSAGKNTVAEIIGELFCSLGILSHGKVNRYERESFVQEGYAVEEQLVRKALKESEGGILFVDRAGDLYDEANPQDRGRIVLQLLLNIIQHEKPEVVIILSDREDVFPAMRAEFPEIEKCFPRQLCFEEYSPEEWMEIARQKLEKRQYRFSPAAADKFYKGLKRQLAEGSDFTEESFIDERIESMIQNMAKRLMSGGKRKLDKAEMVLVREDDISPEREGSPLDSFERLSDMVGASPLKKSILQHLNYVYFLQERRKQGYGEELPPLHMVFSGNPGTGKLTVAKMLGEIYYSAGILSRPTVVVQHAKNLRGNGNIPPEQVVLALMNAAEGGILYLENAASFLENAAGAAYFETILSFLSPEIHAGTIVILADYPEEVDKIFQINPALKDYFPYRFTFRDYTREELLAIIDRKLKEKKYTLHPKAKEAFEKLIDQAFEVREKHFGNALWMEKLVNTTIHKMSDRLMQVRRERELTRKELTTVMAVDVPVSSLEIPEFAKDKFDDAGIDLALKDLDQMVGQEKIKKQIHDFVDLARHYSEQGIKLSTKMSLQWCFTGNSGMGKRAMARIIARLYKAMGLVEKEVVSDFKADKLLGCTEEEAQLLLGEALKKANGGILLFDEDSEKLTEIAGIQERIRALLANQLAVRPGSCMVIYASRQSVLQNSPGDVEKVTDLINVLVFEDYTTEELMRILKRKLEDEHLVMNPSARQHMQEFTSRLTANPERSQNSARLMRIVAELIIRNSMQRLAKNGKLKNKTGNKISVVKSDVNMFTEDLIRVLMNEKKKIGFK</sequence>
<dbReference type="InterPro" id="IPR027417">
    <property type="entry name" value="P-loop_NTPase"/>
</dbReference>
<gene>
    <name evidence="4" type="ORF">HMPREF9449_01036</name>
</gene>
<protein>
    <recommendedName>
        <fullName evidence="3">AAA+ ATPase domain-containing protein</fullName>
    </recommendedName>
</protein>
<dbReference type="PATRIC" id="fig|742817.3.peg.1098"/>
<dbReference type="PRINTS" id="PR00819">
    <property type="entry name" value="CBXCFQXSUPER"/>
</dbReference>
<feature type="domain" description="AAA+ ATPase" evidence="3">
    <location>
        <begin position="620"/>
        <end position="756"/>
    </location>
</feature>
<dbReference type="STRING" id="742817.HMPREF9449_01036"/>
<evidence type="ECO:0000256" key="1">
    <source>
        <dbReference type="ARBA" id="ARBA00022741"/>
    </source>
</evidence>
<dbReference type="SMART" id="SM00382">
    <property type="entry name" value="AAA"/>
    <property type="match status" value="3"/>
</dbReference>
<keyword evidence="1" id="KW-0547">Nucleotide-binding</keyword>
<dbReference type="GO" id="GO:0016887">
    <property type="term" value="F:ATP hydrolysis activity"/>
    <property type="evidence" value="ECO:0007669"/>
    <property type="project" value="TreeGrafter"/>
</dbReference>
<dbReference type="Pfam" id="PF17866">
    <property type="entry name" value="AAA_lid_6"/>
    <property type="match status" value="1"/>
</dbReference>
<dbReference type="SUPFAM" id="SSF52540">
    <property type="entry name" value="P-loop containing nucleoside triphosphate hydrolases"/>
    <property type="match status" value="3"/>
</dbReference>
<dbReference type="GeneID" id="98068626"/>
<dbReference type="InterPro" id="IPR041627">
    <property type="entry name" value="AAA_lid_6"/>
</dbReference>
<dbReference type="Gene3D" id="3.40.50.300">
    <property type="entry name" value="P-loop containing nucleotide triphosphate hydrolases"/>
    <property type="match status" value="3"/>
</dbReference>
<reference evidence="4 5" key="1">
    <citation type="submission" date="2012-01" db="EMBL/GenBank/DDBJ databases">
        <title>The Genome Sequence of Odoribacter laneus YIT 12061.</title>
        <authorList>
            <consortium name="The Broad Institute Genome Sequencing Platform"/>
            <person name="Earl A."/>
            <person name="Ward D."/>
            <person name="Feldgarden M."/>
            <person name="Gevers D."/>
            <person name="Morotomi M."/>
            <person name="Young S.K."/>
            <person name="Zeng Q."/>
            <person name="Gargeya S."/>
            <person name="Fitzgerald M."/>
            <person name="Haas B."/>
            <person name="Abouelleil A."/>
            <person name="Alvarado L."/>
            <person name="Arachchi H.M."/>
            <person name="Berlin A."/>
            <person name="Chapman S.B."/>
            <person name="Gearin G."/>
            <person name="Goldberg J."/>
            <person name="Griggs A."/>
            <person name="Gujja S."/>
            <person name="Hansen M."/>
            <person name="Heiman D."/>
            <person name="Howarth C."/>
            <person name="Larimer J."/>
            <person name="Lui A."/>
            <person name="MacDonald P.J.P."/>
            <person name="McCowen C."/>
            <person name="Montmayeur A."/>
            <person name="Murphy C."/>
            <person name="Neiman D."/>
            <person name="Pearson M."/>
            <person name="Priest M."/>
            <person name="Roberts A."/>
            <person name="Saif S."/>
            <person name="Shea T."/>
            <person name="Sisk P."/>
            <person name="Stolte C."/>
            <person name="Sykes S."/>
            <person name="Wortman J."/>
            <person name="Nusbaum C."/>
            <person name="Birren B."/>
        </authorList>
    </citation>
    <scope>NUCLEOTIDE SEQUENCE [LARGE SCALE GENOMIC DNA]</scope>
    <source>
        <strain evidence="4 5">YIT 12061</strain>
    </source>
</reference>
<dbReference type="Proteomes" id="UP000004892">
    <property type="component" value="Unassembled WGS sequence"/>
</dbReference>
<dbReference type="RefSeq" id="WP_009136184.1">
    <property type="nucleotide sequence ID" value="NZ_JH594596.1"/>
</dbReference>
<dbReference type="PANTHER" id="PTHR43392">
    <property type="entry name" value="AAA-TYPE ATPASE FAMILY PROTEIN / ANKYRIN REPEAT FAMILY PROTEIN"/>
    <property type="match status" value="1"/>
</dbReference>
<dbReference type="GO" id="GO:0005524">
    <property type="term" value="F:ATP binding"/>
    <property type="evidence" value="ECO:0007669"/>
    <property type="project" value="UniProtKB-KW"/>
</dbReference>
<dbReference type="InterPro" id="IPR003593">
    <property type="entry name" value="AAA+_ATPase"/>
</dbReference>
<evidence type="ECO:0000313" key="5">
    <source>
        <dbReference type="Proteomes" id="UP000004892"/>
    </source>
</evidence>
<evidence type="ECO:0000259" key="3">
    <source>
        <dbReference type="SMART" id="SM00382"/>
    </source>
</evidence>
<dbReference type="HOGENOM" id="CLU_276200_0_0_10"/>
<proteinExistence type="predicted"/>
<name>H1DFK0_9BACT</name>
<dbReference type="AlphaFoldDB" id="H1DFK0"/>
<evidence type="ECO:0000313" key="4">
    <source>
        <dbReference type="EMBL" id="EHP48891.1"/>
    </source>
</evidence>
<keyword evidence="2" id="KW-0067">ATP-binding</keyword>
<dbReference type="InterPro" id="IPR050773">
    <property type="entry name" value="CbxX/CfxQ_RuBisCO_ESX"/>
</dbReference>
<dbReference type="PANTHER" id="PTHR43392:SF2">
    <property type="entry name" value="AAA-TYPE ATPASE FAMILY PROTEIN _ ANKYRIN REPEAT FAMILY PROTEIN"/>
    <property type="match status" value="1"/>
</dbReference>
<evidence type="ECO:0000256" key="2">
    <source>
        <dbReference type="ARBA" id="ARBA00022840"/>
    </source>
</evidence>
<feature type="domain" description="AAA+ ATPase" evidence="3">
    <location>
        <begin position="902"/>
        <end position="1019"/>
    </location>
</feature>
<feature type="domain" description="AAA+ ATPase" evidence="3">
    <location>
        <begin position="347"/>
        <end position="466"/>
    </location>
</feature>
<dbReference type="InterPro" id="IPR000641">
    <property type="entry name" value="CbxX/CfxQ"/>
</dbReference>
<dbReference type="Gene3D" id="1.10.8.60">
    <property type="match status" value="3"/>
</dbReference>
<dbReference type="eggNOG" id="COG0464">
    <property type="taxonomic scope" value="Bacteria"/>
</dbReference>
<comment type="caution">
    <text evidence="4">The sequence shown here is derived from an EMBL/GenBank/DDBJ whole genome shotgun (WGS) entry which is preliminary data.</text>
</comment>
<dbReference type="EMBL" id="ADMC01000016">
    <property type="protein sequence ID" value="EHP48891.1"/>
    <property type="molecule type" value="Genomic_DNA"/>
</dbReference>
<keyword evidence="5" id="KW-1185">Reference proteome</keyword>